<evidence type="ECO:0000256" key="2">
    <source>
        <dbReference type="SAM" id="SignalP"/>
    </source>
</evidence>
<reference evidence="3 4" key="1">
    <citation type="submission" date="2023-08" db="EMBL/GenBank/DDBJ databases">
        <title>Oxalobacteraceae gen .nov., isolated from river sludge outside the plant.</title>
        <authorList>
            <person name="Zhao S.Y."/>
        </authorList>
    </citation>
    <scope>NUCLEOTIDE SEQUENCE [LARGE SCALE GENOMIC DNA]</scope>
    <source>
        <strain evidence="3 4">R-40</strain>
    </source>
</reference>
<proteinExistence type="predicted"/>
<dbReference type="EMBL" id="JAUYVH010000006">
    <property type="protein sequence ID" value="MDQ9170887.1"/>
    <property type="molecule type" value="Genomic_DNA"/>
</dbReference>
<feature type="compositionally biased region" description="Polar residues" evidence="1">
    <location>
        <begin position="39"/>
        <end position="55"/>
    </location>
</feature>
<dbReference type="PANTHER" id="PTHR30451">
    <property type="entry name" value="OUTER MEMBRANE USHER PROTEIN"/>
    <property type="match status" value="1"/>
</dbReference>
<dbReference type="RefSeq" id="WP_338436827.1">
    <property type="nucleotide sequence ID" value="NZ_JAUYVH010000006.1"/>
</dbReference>
<protein>
    <submittedName>
        <fullName evidence="3">Uncharacterized protein</fullName>
    </submittedName>
</protein>
<feature type="signal peptide" evidence="2">
    <location>
        <begin position="1"/>
        <end position="24"/>
    </location>
</feature>
<name>A0ABU1BPL6_9BURK</name>
<accession>A0ABU1BPL6</accession>
<sequence>MRKSRFKLRSSIVIAIWPTLAAQAAENTEYALTSAPVRASSTPDSPGSHSTSKNHAATDIGSLKKIALDVTINGQEIAYAVFFFQDKEGRLYADKKTLHRLRIDDAELDSVHASGLAVYPLDQKEKLAYLFDETAQSVEIRVVSEYVYLTRMPSVEFERAELIDASQGWFLNYDANLFGSSDQRSQFAGLVDGAAPVAAGLFALSVIADSANGRPKLSRNQAYWVRDEPDQLRSLRIGDSVGKSQGWGRSVPFVGI</sequence>
<gene>
    <name evidence="3" type="ORF">Q8A64_10745</name>
</gene>
<feature type="chain" id="PRO_5045842598" evidence="2">
    <location>
        <begin position="25"/>
        <end position="256"/>
    </location>
</feature>
<organism evidence="3 4">
    <name type="scientific">Keguizhuia sedimenti</name>
    <dbReference type="NCBI Taxonomy" id="3064264"/>
    <lineage>
        <taxon>Bacteria</taxon>
        <taxon>Pseudomonadati</taxon>
        <taxon>Pseudomonadota</taxon>
        <taxon>Betaproteobacteria</taxon>
        <taxon>Burkholderiales</taxon>
        <taxon>Oxalobacteraceae</taxon>
        <taxon>Keguizhuia</taxon>
    </lineage>
</organism>
<evidence type="ECO:0000313" key="4">
    <source>
        <dbReference type="Proteomes" id="UP001225596"/>
    </source>
</evidence>
<comment type="caution">
    <text evidence="3">The sequence shown here is derived from an EMBL/GenBank/DDBJ whole genome shotgun (WGS) entry which is preliminary data.</text>
</comment>
<feature type="region of interest" description="Disordered" evidence="1">
    <location>
        <begin position="36"/>
        <end position="55"/>
    </location>
</feature>
<keyword evidence="2" id="KW-0732">Signal</keyword>
<evidence type="ECO:0000313" key="3">
    <source>
        <dbReference type="EMBL" id="MDQ9170887.1"/>
    </source>
</evidence>
<dbReference type="InterPro" id="IPR000015">
    <property type="entry name" value="Fimb_usher"/>
</dbReference>
<evidence type="ECO:0000256" key="1">
    <source>
        <dbReference type="SAM" id="MobiDB-lite"/>
    </source>
</evidence>
<keyword evidence="4" id="KW-1185">Reference proteome</keyword>
<dbReference type="PANTHER" id="PTHR30451:SF5">
    <property type="entry name" value="SLR0019 PROTEIN"/>
    <property type="match status" value="1"/>
</dbReference>
<dbReference type="Proteomes" id="UP001225596">
    <property type="component" value="Unassembled WGS sequence"/>
</dbReference>